<keyword evidence="2" id="KW-0472">Membrane</keyword>
<evidence type="ECO:0000313" key="6">
    <source>
        <dbReference type="Proteomes" id="UP000290244"/>
    </source>
</evidence>
<feature type="compositionally biased region" description="Polar residues" evidence="1">
    <location>
        <begin position="383"/>
        <end position="392"/>
    </location>
</feature>
<feature type="domain" description="DUF7939" evidence="4">
    <location>
        <begin position="466"/>
        <end position="556"/>
    </location>
</feature>
<dbReference type="Proteomes" id="UP000290244">
    <property type="component" value="Chromosome"/>
</dbReference>
<dbReference type="OrthoDB" id="5293418at2"/>
<feature type="chain" id="PRO_5020261039" evidence="3">
    <location>
        <begin position="16"/>
        <end position="570"/>
    </location>
</feature>
<feature type="region of interest" description="Disordered" evidence="1">
    <location>
        <begin position="383"/>
        <end position="408"/>
    </location>
</feature>
<keyword evidence="2" id="KW-0812">Transmembrane</keyword>
<keyword evidence="6" id="KW-1185">Reference proteome</keyword>
<organism evidence="5 6">
    <name type="scientific">Litorilituus sediminis</name>
    <dbReference type="NCBI Taxonomy" id="718192"/>
    <lineage>
        <taxon>Bacteria</taxon>
        <taxon>Pseudomonadati</taxon>
        <taxon>Pseudomonadota</taxon>
        <taxon>Gammaproteobacteria</taxon>
        <taxon>Alteromonadales</taxon>
        <taxon>Colwelliaceae</taxon>
        <taxon>Litorilituus</taxon>
    </lineage>
</organism>
<sequence>MLFILATLFSQGAFALTQVTASVDKNPAMVNESIVLTVIANDDVNRNALDTSPLKADFIVGQTSVSSQTSMVNFKTSRTTQWQIVLIAKKAGKITIPALSVDNITSNAIELTVLEQNAAGANNQQDIFITSELSASEVYVQQLLTLTLKLHFAVELKSGNLTEPAIPGATIEKIGQDQQSDGIINGKRYRIIEQTYAITPEQSGTFEIAAPLFSGEVMMPSRRRSNFLSFAETKPVSILGDTMSLTVRPIPASFNQSNSNNQWLPSELLTLHQEWQTTHDKFTVGEPITRTITLTAAGLSKAQLPEIKMATPKGLKVYPDQAQLHSNLSKERLVSQKIQNFAIVASKPGTYELPAIEITWFNTVTNKIARATLPAQSITVHASEDSNQQYTENRAVEPSQAPLAASKAQQPSPTIITDSTSINVWLVALLTLLWLLTVLAWYFHVRALKQRQPVEKVTTSVSNSGQYYLKLLAACKQNNAKLALELLLPWLNQLLYSSNQQKITDLAQAQAVVKNNDFDSATNSLLEYLYGKSAQENKGSWQGKALLQAIEVINKQQHTTSSSSTVQLNP</sequence>
<dbReference type="PANTHER" id="PTHR40940">
    <property type="entry name" value="PROTEIN BATD-RELATED"/>
    <property type="match status" value="1"/>
</dbReference>
<reference evidence="5 6" key="1">
    <citation type="submission" date="2018-12" db="EMBL/GenBank/DDBJ databases">
        <title>Complete genome of Litorilituus sediminis.</title>
        <authorList>
            <person name="Liu A."/>
            <person name="Rong J."/>
        </authorList>
    </citation>
    <scope>NUCLEOTIDE SEQUENCE [LARGE SCALE GENOMIC DNA]</scope>
    <source>
        <strain evidence="5 6">JCM 17549</strain>
    </source>
</reference>
<dbReference type="InterPro" id="IPR057699">
    <property type="entry name" value="DUF7939"/>
</dbReference>
<dbReference type="Pfam" id="PF13584">
    <property type="entry name" value="BatD"/>
    <property type="match status" value="2"/>
</dbReference>
<dbReference type="AlphaFoldDB" id="A0A4P6PDB3"/>
<keyword evidence="2" id="KW-1133">Transmembrane helix</keyword>
<accession>A0A4P6PDB3</accession>
<dbReference type="InterPro" id="IPR025738">
    <property type="entry name" value="BatD"/>
</dbReference>
<name>A0A4P6PDB3_9GAMM</name>
<evidence type="ECO:0000256" key="3">
    <source>
        <dbReference type="SAM" id="SignalP"/>
    </source>
</evidence>
<evidence type="ECO:0000259" key="4">
    <source>
        <dbReference type="Pfam" id="PF25607"/>
    </source>
</evidence>
<feature type="transmembrane region" description="Helical" evidence="2">
    <location>
        <begin position="422"/>
        <end position="443"/>
    </location>
</feature>
<evidence type="ECO:0000256" key="2">
    <source>
        <dbReference type="SAM" id="Phobius"/>
    </source>
</evidence>
<dbReference type="PANTHER" id="PTHR40940:SF1">
    <property type="entry name" value="PROTEIN BATD"/>
    <property type="match status" value="1"/>
</dbReference>
<keyword evidence="3" id="KW-0732">Signal</keyword>
<evidence type="ECO:0000313" key="5">
    <source>
        <dbReference type="EMBL" id="QBG37707.1"/>
    </source>
</evidence>
<gene>
    <name evidence="5" type="ORF">EMK97_04440</name>
</gene>
<proteinExistence type="predicted"/>
<protein>
    <submittedName>
        <fullName evidence="5">Protein BatD</fullName>
    </submittedName>
</protein>
<evidence type="ECO:0000256" key="1">
    <source>
        <dbReference type="SAM" id="MobiDB-lite"/>
    </source>
</evidence>
<dbReference type="KEGG" id="lsd:EMK97_04440"/>
<feature type="signal peptide" evidence="3">
    <location>
        <begin position="1"/>
        <end position="15"/>
    </location>
</feature>
<dbReference type="EMBL" id="CP034759">
    <property type="protein sequence ID" value="QBG37707.1"/>
    <property type="molecule type" value="Genomic_DNA"/>
</dbReference>
<dbReference type="Pfam" id="PF25607">
    <property type="entry name" value="DUF7939"/>
    <property type="match status" value="1"/>
</dbReference>